<feature type="transmembrane region" description="Helical" evidence="7">
    <location>
        <begin position="63"/>
        <end position="81"/>
    </location>
</feature>
<evidence type="ECO:0000256" key="2">
    <source>
        <dbReference type="ARBA" id="ARBA00022448"/>
    </source>
</evidence>
<keyword evidence="3" id="KW-1003">Cell membrane</keyword>
<evidence type="ECO:0000313" key="9">
    <source>
        <dbReference type="EMBL" id="MBM7837224.1"/>
    </source>
</evidence>
<feature type="transmembrane region" description="Helical" evidence="7">
    <location>
        <begin position="267"/>
        <end position="285"/>
    </location>
</feature>
<feature type="transmembrane region" description="Helical" evidence="7">
    <location>
        <begin position="383"/>
        <end position="402"/>
    </location>
</feature>
<feature type="transmembrane region" description="Helical" evidence="7">
    <location>
        <begin position="88"/>
        <end position="108"/>
    </location>
</feature>
<sequence>MENRKTEKIEMMPIRSLWKNRAFLLVWGSGTAGTIGLQIYTLVIPLLVYDMSQSALAMSGMRVMEFLPNVLLGMVAGVIVDRLNRKKVMVATIGVQWLAIALLVLLVFSQEIQLWSLFLLGFFFSSAGYFNGNATHSILPQLIQREQLTEANAKMSFTGTLISMIGPGLAGLILAAGSFAGTLVIQFICITIALISMLFLPSPAVHKRASKQSFWADMKEGIQELLQNKTLLTPTIATIFQNFASSMVLGVLIFFAVDRLGSTETEVGFMLSFGAVGGLLGALMVKKLTLTFARGKLYTYTILGNTIGYTLLLVADSWWVIGISLAVRTFAITISNVLYFAIRQEFTPNHMLGRVAGTSSMLMKLALPAGLLAAGLWAEVFEIRILFLFTIIITAAIFLTMFRTTFHKQVT</sequence>
<protein>
    <submittedName>
        <fullName evidence="9">MFS family permease</fullName>
    </submittedName>
</protein>
<reference evidence="9" key="1">
    <citation type="submission" date="2021-01" db="EMBL/GenBank/DDBJ databases">
        <title>Genomic Encyclopedia of Type Strains, Phase IV (KMG-IV): sequencing the most valuable type-strain genomes for metagenomic binning, comparative biology and taxonomic classification.</title>
        <authorList>
            <person name="Goeker M."/>
        </authorList>
    </citation>
    <scope>NUCLEOTIDE SEQUENCE</scope>
    <source>
        <strain evidence="9">DSM 21943</strain>
    </source>
</reference>
<evidence type="ECO:0000256" key="5">
    <source>
        <dbReference type="ARBA" id="ARBA00022989"/>
    </source>
</evidence>
<organism evidence="9 10">
    <name type="scientific">Shouchella xiaoxiensis</name>
    <dbReference type="NCBI Taxonomy" id="766895"/>
    <lineage>
        <taxon>Bacteria</taxon>
        <taxon>Bacillati</taxon>
        <taxon>Bacillota</taxon>
        <taxon>Bacilli</taxon>
        <taxon>Bacillales</taxon>
        <taxon>Bacillaceae</taxon>
        <taxon>Shouchella</taxon>
    </lineage>
</organism>
<feature type="transmembrane region" description="Helical" evidence="7">
    <location>
        <begin position="21"/>
        <end position="43"/>
    </location>
</feature>
<dbReference type="Proteomes" id="UP001179280">
    <property type="component" value="Unassembled WGS sequence"/>
</dbReference>
<feature type="domain" description="Major facilitator superfamily (MFS) profile" evidence="8">
    <location>
        <begin position="230"/>
        <end position="411"/>
    </location>
</feature>
<feature type="transmembrane region" description="Helical" evidence="7">
    <location>
        <begin position="231"/>
        <end position="255"/>
    </location>
</feature>
<keyword evidence="4 7" id="KW-0812">Transmembrane</keyword>
<accession>A0ABS2SNX4</accession>
<dbReference type="EMBL" id="JAFBCV010000001">
    <property type="protein sequence ID" value="MBM7837224.1"/>
    <property type="molecule type" value="Genomic_DNA"/>
</dbReference>
<comment type="subcellular location">
    <subcellularLocation>
        <location evidence="1">Cell membrane</location>
        <topology evidence="1">Multi-pass membrane protein</topology>
    </subcellularLocation>
</comment>
<keyword evidence="6 7" id="KW-0472">Membrane</keyword>
<evidence type="ECO:0000313" key="10">
    <source>
        <dbReference type="Proteomes" id="UP001179280"/>
    </source>
</evidence>
<proteinExistence type="predicted"/>
<dbReference type="InterPro" id="IPR036259">
    <property type="entry name" value="MFS_trans_sf"/>
</dbReference>
<dbReference type="PANTHER" id="PTHR23513">
    <property type="entry name" value="INTEGRAL MEMBRANE EFFLUX PROTEIN-RELATED"/>
    <property type="match status" value="1"/>
</dbReference>
<comment type="caution">
    <text evidence="9">The sequence shown here is derived from an EMBL/GenBank/DDBJ whole genome shotgun (WGS) entry which is preliminary data.</text>
</comment>
<dbReference type="PANTHER" id="PTHR23513:SF6">
    <property type="entry name" value="MAJOR FACILITATOR SUPERFAMILY ASSOCIATED DOMAIN-CONTAINING PROTEIN"/>
    <property type="match status" value="1"/>
</dbReference>
<dbReference type="SUPFAM" id="SSF103473">
    <property type="entry name" value="MFS general substrate transporter"/>
    <property type="match status" value="1"/>
</dbReference>
<name>A0ABS2SNX4_9BACI</name>
<feature type="transmembrane region" description="Helical" evidence="7">
    <location>
        <begin position="155"/>
        <end position="177"/>
    </location>
</feature>
<dbReference type="Gene3D" id="1.20.1250.20">
    <property type="entry name" value="MFS general substrate transporter like domains"/>
    <property type="match status" value="1"/>
</dbReference>
<evidence type="ECO:0000256" key="1">
    <source>
        <dbReference type="ARBA" id="ARBA00004651"/>
    </source>
</evidence>
<evidence type="ECO:0000256" key="3">
    <source>
        <dbReference type="ARBA" id="ARBA00022475"/>
    </source>
</evidence>
<feature type="transmembrane region" description="Helical" evidence="7">
    <location>
        <begin position="183"/>
        <end position="201"/>
    </location>
</feature>
<gene>
    <name evidence="9" type="ORF">JOC54_000455</name>
</gene>
<evidence type="ECO:0000256" key="6">
    <source>
        <dbReference type="ARBA" id="ARBA00023136"/>
    </source>
</evidence>
<feature type="transmembrane region" description="Helical" evidence="7">
    <location>
        <begin position="114"/>
        <end position="134"/>
    </location>
</feature>
<dbReference type="RefSeq" id="WP_204464104.1">
    <property type="nucleotide sequence ID" value="NZ_JAFBCV010000001.1"/>
</dbReference>
<dbReference type="InterPro" id="IPR020846">
    <property type="entry name" value="MFS_dom"/>
</dbReference>
<feature type="transmembrane region" description="Helical" evidence="7">
    <location>
        <begin position="297"/>
        <end position="315"/>
    </location>
</feature>
<keyword evidence="5 7" id="KW-1133">Transmembrane helix</keyword>
<feature type="transmembrane region" description="Helical" evidence="7">
    <location>
        <begin position="321"/>
        <end position="342"/>
    </location>
</feature>
<evidence type="ECO:0000259" key="8">
    <source>
        <dbReference type="PROSITE" id="PS50850"/>
    </source>
</evidence>
<keyword evidence="2" id="KW-0813">Transport</keyword>
<dbReference type="Pfam" id="PF07690">
    <property type="entry name" value="MFS_1"/>
    <property type="match status" value="1"/>
</dbReference>
<evidence type="ECO:0000256" key="4">
    <source>
        <dbReference type="ARBA" id="ARBA00022692"/>
    </source>
</evidence>
<dbReference type="InterPro" id="IPR011701">
    <property type="entry name" value="MFS"/>
</dbReference>
<dbReference type="PROSITE" id="PS50850">
    <property type="entry name" value="MFS"/>
    <property type="match status" value="1"/>
</dbReference>
<evidence type="ECO:0000256" key="7">
    <source>
        <dbReference type="SAM" id="Phobius"/>
    </source>
</evidence>
<feature type="transmembrane region" description="Helical" evidence="7">
    <location>
        <begin position="354"/>
        <end position="377"/>
    </location>
</feature>
<keyword evidence="10" id="KW-1185">Reference proteome</keyword>
<dbReference type="CDD" id="cd06173">
    <property type="entry name" value="MFS_MefA_like"/>
    <property type="match status" value="1"/>
</dbReference>